<evidence type="ECO:0000256" key="5">
    <source>
        <dbReference type="ARBA" id="ARBA00023163"/>
    </source>
</evidence>
<keyword evidence="5" id="KW-0804">Transcription</keyword>
<accession>A0A4R2IZ34</accession>
<comment type="similarity">
    <text evidence="1">Belongs to the sigma-70 factor family. ECF subfamily.</text>
</comment>
<feature type="domain" description="RNA polymerase sigma-70 region 2" evidence="6">
    <location>
        <begin position="21"/>
        <end position="79"/>
    </location>
</feature>
<dbReference type="SUPFAM" id="SSF88659">
    <property type="entry name" value="Sigma3 and sigma4 domains of RNA polymerase sigma factors"/>
    <property type="match status" value="1"/>
</dbReference>
<dbReference type="GO" id="GO:0003677">
    <property type="term" value="F:DNA binding"/>
    <property type="evidence" value="ECO:0007669"/>
    <property type="project" value="InterPro"/>
</dbReference>
<keyword evidence="4" id="KW-0731">Sigma factor</keyword>
<dbReference type="SUPFAM" id="SSF88946">
    <property type="entry name" value="Sigma2 domain of RNA polymerase sigma factors"/>
    <property type="match status" value="1"/>
</dbReference>
<evidence type="ECO:0000256" key="1">
    <source>
        <dbReference type="ARBA" id="ARBA00010641"/>
    </source>
</evidence>
<dbReference type="GO" id="GO:0006352">
    <property type="term" value="P:DNA-templated transcription initiation"/>
    <property type="evidence" value="ECO:0007669"/>
    <property type="project" value="InterPro"/>
</dbReference>
<name>A0A4R2IZ34_9PSEU</name>
<dbReference type="GO" id="GO:0016987">
    <property type="term" value="F:sigma factor activity"/>
    <property type="evidence" value="ECO:0007669"/>
    <property type="project" value="UniProtKB-KW"/>
</dbReference>
<keyword evidence="3" id="KW-0805">Transcription regulation</keyword>
<proteinExistence type="inferred from homology"/>
<evidence type="ECO:0000256" key="2">
    <source>
        <dbReference type="ARBA" id="ARBA00011344"/>
    </source>
</evidence>
<dbReference type="InterPro" id="IPR032710">
    <property type="entry name" value="NTF2-like_dom_sf"/>
</dbReference>
<evidence type="ECO:0000313" key="9">
    <source>
        <dbReference type="Proteomes" id="UP000295680"/>
    </source>
</evidence>
<dbReference type="Pfam" id="PF08281">
    <property type="entry name" value="Sigma70_r4_2"/>
    <property type="match status" value="1"/>
</dbReference>
<protein>
    <submittedName>
        <fullName evidence="8">RNA polymerase sigma-70 factor (ECF subfamily)</fullName>
    </submittedName>
</protein>
<keyword evidence="9" id="KW-1185">Reference proteome</keyword>
<evidence type="ECO:0000313" key="8">
    <source>
        <dbReference type="EMBL" id="TCO50904.1"/>
    </source>
</evidence>
<dbReference type="InterPro" id="IPR052704">
    <property type="entry name" value="ECF_Sigma-70_Domain"/>
</dbReference>
<dbReference type="InterPro" id="IPR036388">
    <property type="entry name" value="WH-like_DNA-bd_sf"/>
</dbReference>
<comment type="caution">
    <text evidence="8">The sequence shown here is derived from an EMBL/GenBank/DDBJ whole genome shotgun (WGS) entry which is preliminary data.</text>
</comment>
<organism evidence="8 9">
    <name type="scientific">Actinocrispum wychmicini</name>
    <dbReference type="NCBI Taxonomy" id="1213861"/>
    <lineage>
        <taxon>Bacteria</taxon>
        <taxon>Bacillati</taxon>
        <taxon>Actinomycetota</taxon>
        <taxon>Actinomycetes</taxon>
        <taxon>Pseudonocardiales</taxon>
        <taxon>Pseudonocardiaceae</taxon>
        <taxon>Actinocrispum</taxon>
    </lineage>
</organism>
<dbReference type="InterPro" id="IPR013249">
    <property type="entry name" value="RNA_pol_sigma70_r4_t2"/>
</dbReference>
<dbReference type="AlphaFoldDB" id="A0A4R2IZ34"/>
<evidence type="ECO:0000256" key="3">
    <source>
        <dbReference type="ARBA" id="ARBA00023015"/>
    </source>
</evidence>
<dbReference type="Gene3D" id="1.10.1740.10">
    <property type="match status" value="1"/>
</dbReference>
<gene>
    <name evidence="8" type="ORF">EV192_113287</name>
</gene>
<dbReference type="InterPro" id="IPR014284">
    <property type="entry name" value="RNA_pol_sigma-70_dom"/>
</dbReference>
<dbReference type="SUPFAM" id="SSF54427">
    <property type="entry name" value="NTF2-like"/>
    <property type="match status" value="1"/>
</dbReference>
<dbReference type="PANTHER" id="PTHR30173:SF43">
    <property type="entry name" value="ECF RNA POLYMERASE SIGMA FACTOR SIGI-RELATED"/>
    <property type="match status" value="1"/>
</dbReference>
<dbReference type="EMBL" id="SLWS01000013">
    <property type="protein sequence ID" value="TCO50904.1"/>
    <property type="molecule type" value="Genomic_DNA"/>
</dbReference>
<dbReference type="InterPro" id="IPR007627">
    <property type="entry name" value="RNA_pol_sigma70_r2"/>
</dbReference>
<reference evidence="8 9" key="1">
    <citation type="submission" date="2019-03" db="EMBL/GenBank/DDBJ databases">
        <title>Genomic Encyclopedia of Type Strains, Phase IV (KMG-IV): sequencing the most valuable type-strain genomes for metagenomic binning, comparative biology and taxonomic classification.</title>
        <authorList>
            <person name="Goeker M."/>
        </authorList>
    </citation>
    <scope>NUCLEOTIDE SEQUENCE [LARGE SCALE GENOMIC DNA]</scope>
    <source>
        <strain evidence="8 9">DSM 45934</strain>
    </source>
</reference>
<evidence type="ECO:0000259" key="7">
    <source>
        <dbReference type="Pfam" id="PF08281"/>
    </source>
</evidence>
<dbReference type="NCBIfam" id="NF007213">
    <property type="entry name" value="PRK09635.1"/>
    <property type="match status" value="1"/>
</dbReference>
<comment type="subunit">
    <text evidence="2">Interacts transiently with the RNA polymerase catalytic core formed by RpoA, RpoB, RpoC and RpoZ (2 alpha, 1 beta, 1 beta' and 1 omega subunit) to form the RNA polymerase holoenzyme that can initiate transcription.</text>
</comment>
<dbReference type="InterPro" id="IPR013325">
    <property type="entry name" value="RNA_pol_sigma_r2"/>
</dbReference>
<dbReference type="Proteomes" id="UP000295680">
    <property type="component" value="Unassembled WGS sequence"/>
</dbReference>
<evidence type="ECO:0000256" key="4">
    <source>
        <dbReference type="ARBA" id="ARBA00023082"/>
    </source>
</evidence>
<evidence type="ECO:0000259" key="6">
    <source>
        <dbReference type="Pfam" id="PF04542"/>
    </source>
</evidence>
<feature type="domain" description="RNA polymerase sigma factor 70 region 4 type 2" evidence="7">
    <location>
        <begin position="118"/>
        <end position="165"/>
    </location>
</feature>
<dbReference type="Gene3D" id="1.10.10.10">
    <property type="entry name" value="Winged helix-like DNA-binding domain superfamily/Winged helix DNA-binding domain"/>
    <property type="match status" value="1"/>
</dbReference>
<sequence length="297" mass="32601">MLGVNELSDERFAEVWRTSRAYLVDIAFRMLGDVGAAEDVVQEAFARLARTEPGEIDDERGWLTVVTGRLCLDQIRSARARREQTHDSAVLEAMSAAAPDPADRITLDDSVRTALFVVLERLSPAERVTFVLHDVFQLPFEAIAQTLGRPVTTCRQLARRARQKIADAPGRMHEVAPAEHRLVTEKFITACANGDFDGLLAVLHPDAWGQADFVAGSALAPVVNRGRERVIRGLMHFYSGLTLVSDPPTVLCYADRTLFATLTLTIADGVITKLHAVVDPTAWWSVQEGQTTGGETP</sequence>
<dbReference type="InterPro" id="IPR013324">
    <property type="entry name" value="RNA_pol_sigma_r3/r4-like"/>
</dbReference>
<dbReference type="Pfam" id="PF04542">
    <property type="entry name" value="Sigma70_r2"/>
    <property type="match status" value="1"/>
</dbReference>
<dbReference type="PANTHER" id="PTHR30173">
    <property type="entry name" value="SIGMA 19 FACTOR"/>
    <property type="match status" value="1"/>
</dbReference>
<dbReference type="NCBIfam" id="TIGR02937">
    <property type="entry name" value="sigma70-ECF"/>
    <property type="match status" value="1"/>
</dbReference>